<name>A0A0F9EVV9_9ZZZZ</name>
<reference evidence="1" key="1">
    <citation type="journal article" date="2015" name="Nature">
        <title>Complex archaea that bridge the gap between prokaryotes and eukaryotes.</title>
        <authorList>
            <person name="Spang A."/>
            <person name="Saw J.H."/>
            <person name="Jorgensen S.L."/>
            <person name="Zaremba-Niedzwiedzka K."/>
            <person name="Martijn J."/>
            <person name="Lind A.E."/>
            <person name="van Eijk R."/>
            <person name="Schleper C."/>
            <person name="Guy L."/>
            <person name="Ettema T.J."/>
        </authorList>
    </citation>
    <scope>NUCLEOTIDE SEQUENCE</scope>
</reference>
<organism evidence="1">
    <name type="scientific">marine sediment metagenome</name>
    <dbReference type="NCBI Taxonomy" id="412755"/>
    <lineage>
        <taxon>unclassified sequences</taxon>
        <taxon>metagenomes</taxon>
        <taxon>ecological metagenomes</taxon>
    </lineage>
</organism>
<evidence type="ECO:0000313" key="1">
    <source>
        <dbReference type="EMBL" id="KKL27913.1"/>
    </source>
</evidence>
<protein>
    <submittedName>
        <fullName evidence="1">Uncharacterized protein</fullName>
    </submittedName>
</protein>
<sequence>MALPAGIKVSHKTSSALVFTGNCKLWGWSIKATGANAEATLWDNTSAATTTIEIMGAATDNDSARTMLAKPLDVATGLYLTLANCVGSVYYEEPV</sequence>
<comment type="caution">
    <text evidence="1">The sequence shown here is derived from an EMBL/GenBank/DDBJ whole genome shotgun (WGS) entry which is preliminary data.</text>
</comment>
<accession>A0A0F9EVV9</accession>
<dbReference type="EMBL" id="LAZR01035288">
    <property type="protein sequence ID" value="KKL27913.1"/>
    <property type="molecule type" value="Genomic_DNA"/>
</dbReference>
<dbReference type="AlphaFoldDB" id="A0A0F9EVV9"/>
<gene>
    <name evidence="1" type="ORF">LCGC14_2380410</name>
</gene>
<proteinExistence type="predicted"/>